<sequence>MFCGQVEFTIDTAPDRVAPMLDAAASRARAPVRLWQDASARARFGVRPIDDAGEPGGEAIAIDDSADLAAVGNVRLDNRAELRAELSQPNTASDLDLVLAVYRSSGRVGLDRLYGDYAFVIWDGRSGQAICMRDHIGIVPFYYFRDRERIVFSSELEALARGGGVPRTPDLDAIGRYLDSGSRVPPDRTFLAPVRRLRAAHRLLADRTSARIERWWDPRKLPRVSRDSDADYGEGLRALLVEAVRVRLPRSGAVGSHMTGGLDSSSVATIAAHQLRAAGRPAPACFAWQPAPGEGGAPAVHEHRIIDAMVAAEGFAMQYATPTVQDVIECFTLDPYLRPIDVSLVQELPVMRAAETSGIRVMLSGWGGDDCVSFNGRGVLMGLLLSGQFARFVRLSGTKGYRAFRRAAGMFRRLGLQMLATSVAQLPGRAATSLRHPSFRRWQPRASSAVVERNALQVRAALLQRGHLQSRLDCWADSGARRGIVYRYPLLDRRLMEYALGLPIEQFRRGSINRYVMRRALDGLLPDAVTWNQDKTEQIRIDATVDAMHAARETLLALPGLVQPNARALSWIAMERVHDALKPDGRKLRGIRPGPAFAASRAIQFLGSRFL</sequence>
<evidence type="ECO:0000256" key="2">
    <source>
        <dbReference type="ARBA" id="ARBA00012737"/>
    </source>
</evidence>
<dbReference type="InterPro" id="IPR001962">
    <property type="entry name" value="Asn_synthase"/>
</dbReference>
<dbReference type="PANTHER" id="PTHR43284:SF1">
    <property type="entry name" value="ASPARAGINE SYNTHETASE"/>
    <property type="match status" value="1"/>
</dbReference>
<evidence type="ECO:0000313" key="5">
    <source>
        <dbReference type="EMBL" id="MFL9839905.1"/>
    </source>
</evidence>
<reference evidence="5 6" key="1">
    <citation type="submission" date="2024-06" db="EMBL/GenBank/DDBJ databases">
        <authorList>
            <person name="Kaempfer P."/>
            <person name="Viver T."/>
        </authorList>
    </citation>
    <scope>NUCLEOTIDE SEQUENCE [LARGE SCALE GENOMIC DNA]</scope>
    <source>
        <strain evidence="5 6">ST-64</strain>
    </source>
</reference>
<dbReference type="InterPro" id="IPR014729">
    <property type="entry name" value="Rossmann-like_a/b/a_fold"/>
</dbReference>
<proteinExistence type="predicted"/>
<feature type="domain" description="Glutamine amidotransferase type-2" evidence="4">
    <location>
        <begin position="3"/>
        <end position="208"/>
    </location>
</feature>
<accession>A0ABW8YIZ3</accession>
<evidence type="ECO:0000259" key="4">
    <source>
        <dbReference type="PROSITE" id="PS51278"/>
    </source>
</evidence>
<dbReference type="SUPFAM" id="SSF52402">
    <property type="entry name" value="Adenine nucleotide alpha hydrolases-like"/>
    <property type="match status" value="1"/>
</dbReference>
<evidence type="ECO:0000313" key="6">
    <source>
        <dbReference type="Proteomes" id="UP001629244"/>
    </source>
</evidence>
<comment type="catalytic activity">
    <reaction evidence="3">
        <text>L-aspartate + L-glutamine + ATP + H2O = L-asparagine + L-glutamate + AMP + diphosphate + H(+)</text>
        <dbReference type="Rhea" id="RHEA:12228"/>
        <dbReference type="ChEBI" id="CHEBI:15377"/>
        <dbReference type="ChEBI" id="CHEBI:15378"/>
        <dbReference type="ChEBI" id="CHEBI:29985"/>
        <dbReference type="ChEBI" id="CHEBI:29991"/>
        <dbReference type="ChEBI" id="CHEBI:30616"/>
        <dbReference type="ChEBI" id="CHEBI:33019"/>
        <dbReference type="ChEBI" id="CHEBI:58048"/>
        <dbReference type="ChEBI" id="CHEBI:58359"/>
        <dbReference type="ChEBI" id="CHEBI:456215"/>
        <dbReference type="EC" id="6.3.5.4"/>
    </reaction>
</comment>
<dbReference type="Gene3D" id="3.60.20.10">
    <property type="entry name" value="Glutamine Phosphoribosylpyrophosphate, subunit 1, domain 1"/>
    <property type="match status" value="1"/>
</dbReference>
<dbReference type="InterPro" id="IPR017932">
    <property type="entry name" value="GATase_2_dom"/>
</dbReference>
<evidence type="ECO:0000256" key="1">
    <source>
        <dbReference type="ARBA" id="ARBA00005187"/>
    </source>
</evidence>
<dbReference type="SUPFAM" id="SSF56235">
    <property type="entry name" value="N-terminal nucleophile aminohydrolases (Ntn hydrolases)"/>
    <property type="match status" value="1"/>
</dbReference>
<keyword evidence="6" id="KW-1185">Reference proteome</keyword>
<comment type="pathway">
    <text evidence="1">Amino-acid biosynthesis; L-asparagine biosynthesis; L-asparagine from L-aspartate (L-Gln route): step 1/1.</text>
</comment>
<dbReference type="Pfam" id="PF00733">
    <property type="entry name" value="Asn_synthase"/>
    <property type="match status" value="1"/>
</dbReference>
<dbReference type="Gene3D" id="3.40.50.620">
    <property type="entry name" value="HUPs"/>
    <property type="match status" value="1"/>
</dbReference>
<dbReference type="RefSeq" id="WP_408076867.1">
    <property type="nucleotide sequence ID" value="NZ_JBELQC010000001.1"/>
</dbReference>
<name>A0ABW8YIZ3_9SPHN</name>
<dbReference type="Proteomes" id="UP001629244">
    <property type="component" value="Unassembled WGS sequence"/>
</dbReference>
<dbReference type="Pfam" id="PF13537">
    <property type="entry name" value="GATase_7"/>
    <property type="match status" value="1"/>
</dbReference>
<comment type="caution">
    <text evidence="5">The sequence shown here is derived from an EMBL/GenBank/DDBJ whole genome shotgun (WGS) entry which is preliminary data.</text>
</comment>
<dbReference type="InterPro" id="IPR051786">
    <property type="entry name" value="ASN_synthetase/amidase"/>
</dbReference>
<gene>
    <name evidence="5" type="ORF">ABS767_02915</name>
</gene>
<dbReference type="PROSITE" id="PS51278">
    <property type="entry name" value="GATASE_TYPE_2"/>
    <property type="match status" value="1"/>
</dbReference>
<dbReference type="PANTHER" id="PTHR43284">
    <property type="entry name" value="ASPARAGINE SYNTHETASE (GLUTAMINE-HYDROLYZING)"/>
    <property type="match status" value="1"/>
</dbReference>
<dbReference type="InterPro" id="IPR029055">
    <property type="entry name" value="Ntn_hydrolases_N"/>
</dbReference>
<dbReference type="EMBL" id="JBELQC010000001">
    <property type="protein sequence ID" value="MFL9839905.1"/>
    <property type="molecule type" value="Genomic_DNA"/>
</dbReference>
<organism evidence="5 6">
    <name type="scientific">Sphingomonas plantiphila</name>
    <dbReference type="NCBI Taxonomy" id="3163295"/>
    <lineage>
        <taxon>Bacteria</taxon>
        <taxon>Pseudomonadati</taxon>
        <taxon>Pseudomonadota</taxon>
        <taxon>Alphaproteobacteria</taxon>
        <taxon>Sphingomonadales</taxon>
        <taxon>Sphingomonadaceae</taxon>
        <taxon>Sphingomonas</taxon>
    </lineage>
</organism>
<protein>
    <recommendedName>
        <fullName evidence="2">asparagine synthase (glutamine-hydrolyzing)</fullName>
        <ecNumber evidence="2">6.3.5.4</ecNumber>
    </recommendedName>
</protein>
<dbReference type="EC" id="6.3.5.4" evidence="2"/>
<evidence type="ECO:0000256" key="3">
    <source>
        <dbReference type="ARBA" id="ARBA00048741"/>
    </source>
</evidence>